<feature type="domain" description="Mutator-like transposase" evidence="1">
    <location>
        <begin position="2"/>
        <end position="65"/>
    </location>
</feature>
<evidence type="ECO:0000313" key="3">
    <source>
        <dbReference type="Proteomes" id="UP001219518"/>
    </source>
</evidence>
<evidence type="ECO:0000259" key="1">
    <source>
        <dbReference type="Pfam" id="PF20700"/>
    </source>
</evidence>
<dbReference type="EMBL" id="JAHWGI010000264">
    <property type="protein sequence ID" value="KAK3911398.1"/>
    <property type="molecule type" value="Genomic_DNA"/>
</dbReference>
<reference evidence="2" key="1">
    <citation type="submission" date="2021-07" db="EMBL/GenBank/DDBJ databases">
        <authorList>
            <person name="Catto M.A."/>
            <person name="Jacobson A."/>
            <person name="Kennedy G."/>
            <person name="Labadie P."/>
            <person name="Hunt B.G."/>
            <person name="Srinivasan R."/>
        </authorList>
    </citation>
    <scope>NUCLEOTIDE SEQUENCE</scope>
    <source>
        <strain evidence="2">PL_HMW_Pooled</strain>
        <tissue evidence="2">Head</tissue>
    </source>
</reference>
<dbReference type="AlphaFoldDB" id="A0AAE1GYZ2"/>
<name>A0AAE1GYZ2_9NEOP</name>
<dbReference type="Pfam" id="PF20700">
    <property type="entry name" value="Mutator"/>
    <property type="match status" value="1"/>
</dbReference>
<comment type="caution">
    <text evidence="2">The sequence shown here is derived from an EMBL/GenBank/DDBJ whole genome shotgun (WGS) entry which is preliminary data.</text>
</comment>
<protein>
    <submittedName>
        <fullName evidence="2">Autophagy-related protein 11</fullName>
    </submittedName>
</protein>
<keyword evidence="3" id="KW-1185">Reference proteome</keyword>
<dbReference type="Proteomes" id="UP001219518">
    <property type="component" value="Unassembled WGS sequence"/>
</dbReference>
<accession>A0AAE1GYZ2</accession>
<dbReference type="InterPro" id="IPR049012">
    <property type="entry name" value="Mutator_transp_dom"/>
</dbReference>
<reference evidence="2" key="2">
    <citation type="journal article" date="2023" name="BMC Genomics">
        <title>Pest status, molecular evolution, and epigenetic factors derived from the genome assembly of Frankliniella fusca, a thysanopteran phytovirus vector.</title>
        <authorList>
            <person name="Catto M.A."/>
            <person name="Labadie P.E."/>
            <person name="Jacobson A.L."/>
            <person name="Kennedy G.G."/>
            <person name="Srinivasan R."/>
            <person name="Hunt B.G."/>
        </authorList>
    </citation>
    <scope>NUCLEOTIDE SEQUENCE</scope>
    <source>
        <strain evidence="2">PL_HMW_Pooled</strain>
    </source>
</reference>
<organism evidence="2 3">
    <name type="scientific">Frankliniella fusca</name>
    <dbReference type="NCBI Taxonomy" id="407009"/>
    <lineage>
        <taxon>Eukaryota</taxon>
        <taxon>Metazoa</taxon>
        <taxon>Ecdysozoa</taxon>
        <taxon>Arthropoda</taxon>
        <taxon>Hexapoda</taxon>
        <taxon>Insecta</taxon>
        <taxon>Pterygota</taxon>
        <taxon>Neoptera</taxon>
        <taxon>Paraneoptera</taxon>
        <taxon>Thysanoptera</taxon>
        <taxon>Terebrantia</taxon>
        <taxon>Thripoidea</taxon>
        <taxon>Thripidae</taxon>
        <taxon>Frankliniella</taxon>
    </lineage>
</organism>
<proteinExistence type="predicted"/>
<sequence>MRYTSVLSDGDATTIAHPNEIKTYGDDMIIIKEECVNHVGKRLGTALRNLVKEEKARGVTLEGKKAGALKDTAIGIHCPPTE</sequence>
<gene>
    <name evidence="2" type="ORF">KUF71_004400</name>
</gene>
<evidence type="ECO:0000313" key="2">
    <source>
        <dbReference type="EMBL" id="KAK3911398.1"/>
    </source>
</evidence>